<dbReference type="GO" id="GO:0005524">
    <property type="term" value="F:ATP binding"/>
    <property type="evidence" value="ECO:0007669"/>
    <property type="project" value="InterPro"/>
</dbReference>
<dbReference type="GO" id="GO:0004672">
    <property type="term" value="F:protein kinase activity"/>
    <property type="evidence" value="ECO:0007669"/>
    <property type="project" value="InterPro"/>
</dbReference>
<sequence length="117" mass="13474">MNVSELMTTENDTFMNTSSHQENESSSIPNSAFSNLKLTLKERYKILKDIFIIHTGGFIHKDFHSGNIFKNDEICWLVDDFGLAIKQIFDLTGEILGIMPYVAFEIYLKKAIQKICY</sequence>
<organism evidence="2 3">
    <name type="scientific">Dentiscutata erythropus</name>
    <dbReference type="NCBI Taxonomy" id="1348616"/>
    <lineage>
        <taxon>Eukaryota</taxon>
        <taxon>Fungi</taxon>
        <taxon>Fungi incertae sedis</taxon>
        <taxon>Mucoromycota</taxon>
        <taxon>Glomeromycotina</taxon>
        <taxon>Glomeromycetes</taxon>
        <taxon>Diversisporales</taxon>
        <taxon>Gigasporaceae</taxon>
        <taxon>Dentiscutata</taxon>
    </lineage>
</organism>
<name>A0A9N8YTD1_9GLOM</name>
<proteinExistence type="predicted"/>
<dbReference type="Proteomes" id="UP000789405">
    <property type="component" value="Unassembled WGS sequence"/>
</dbReference>
<dbReference type="PROSITE" id="PS50011">
    <property type="entry name" value="PROTEIN_KINASE_DOM"/>
    <property type="match status" value="1"/>
</dbReference>
<dbReference type="EMBL" id="CAJVPY010000047">
    <property type="protein sequence ID" value="CAG8446500.1"/>
    <property type="molecule type" value="Genomic_DNA"/>
</dbReference>
<comment type="caution">
    <text evidence="2">The sequence shown here is derived from an EMBL/GenBank/DDBJ whole genome shotgun (WGS) entry which is preliminary data.</text>
</comment>
<dbReference type="AlphaFoldDB" id="A0A9N8YTD1"/>
<dbReference type="Gene3D" id="1.10.510.10">
    <property type="entry name" value="Transferase(Phosphotransferase) domain 1"/>
    <property type="match status" value="1"/>
</dbReference>
<dbReference type="SUPFAM" id="SSF56112">
    <property type="entry name" value="Protein kinase-like (PK-like)"/>
    <property type="match status" value="1"/>
</dbReference>
<evidence type="ECO:0000259" key="1">
    <source>
        <dbReference type="PROSITE" id="PS50011"/>
    </source>
</evidence>
<feature type="domain" description="Protein kinase" evidence="1">
    <location>
        <begin position="1"/>
        <end position="117"/>
    </location>
</feature>
<reference evidence="2" key="1">
    <citation type="submission" date="2021-06" db="EMBL/GenBank/DDBJ databases">
        <authorList>
            <person name="Kallberg Y."/>
            <person name="Tangrot J."/>
            <person name="Rosling A."/>
        </authorList>
    </citation>
    <scope>NUCLEOTIDE SEQUENCE</scope>
    <source>
        <strain evidence="2">MA453B</strain>
    </source>
</reference>
<keyword evidence="3" id="KW-1185">Reference proteome</keyword>
<evidence type="ECO:0000313" key="2">
    <source>
        <dbReference type="EMBL" id="CAG8446500.1"/>
    </source>
</evidence>
<evidence type="ECO:0000313" key="3">
    <source>
        <dbReference type="Proteomes" id="UP000789405"/>
    </source>
</evidence>
<protein>
    <submittedName>
        <fullName evidence="2">17983_t:CDS:1</fullName>
    </submittedName>
</protein>
<accession>A0A9N8YTD1</accession>
<gene>
    <name evidence="2" type="ORF">DERYTH_LOCUS243</name>
</gene>
<dbReference type="InterPro" id="IPR011009">
    <property type="entry name" value="Kinase-like_dom_sf"/>
</dbReference>
<dbReference type="OrthoDB" id="10571060at2759"/>
<dbReference type="InterPro" id="IPR000719">
    <property type="entry name" value="Prot_kinase_dom"/>
</dbReference>